<proteinExistence type="inferred from homology"/>
<dbReference type="GO" id="GO:0034038">
    <property type="term" value="F:deoxyhypusine synthase activity"/>
    <property type="evidence" value="ECO:0007669"/>
    <property type="project" value="UniProtKB-UniRule"/>
</dbReference>
<evidence type="ECO:0000313" key="10">
    <source>
        <dbReference type="EMBL" id="MCQ6962187.1"/>
    </source>
</evidence>
<feature type="active site" description="Nucleophile" evidence="9">
    <location>
        <position position="284"/>
    </location>
</feature>
<comment type="pathway">
    <text evidence="4 9">Protein modification; eIF5A hypusination.</text>
</comment>
<evidence type="ECO:0000256" key="4">
    <source>
        <dbReference type="ARBA" id="ARBA00005041"/>
    </source>
</evidence>
<dbReference type="NCBIfam" id="TIGR00321">
    <property type="entry name" value="dhys"/>
    <property type="match status" value="1"/>
</dbReference>
<dbReference type="Gene3D" id="3.40.910.10">
    <property type="entry name" value="Deoxyhypusine synthase"/>
    <property type="match status" value="1"/>
</dbReference>
<evidence type="ECO:0000256" key="9">
    <source>
        <dbReference type="HAMAP-Rule" id="MF_00153"/>
    </source>
</evidence>
<comment type="similarity">
    <text evidence="5 9">Belongs to the deoxyhypusine synthase family.</text>
</comment>
<dbReference type="SUPFAM" id="SSF52467">
    <property type="entry name" value="DHS-like NAD/FAD-binding domain"/>
    <property type="match status" value="1"/>
</dbReference>
<comment type="cofactor">
    <cofactor evidence="2 9">
        <name>NAD(+)</name>
        <dbReference type="ChEBI" id="CHEBI:57540"/>
    </cofactor>
</comment>
<evidence type="ECO:0000256" key="6">
    <source>
        <dbReference type="ARBA" id="ARBA00022679"/>
    </source>
</evidence>
<evidence type="ECO:0000256" key="7">
    <source>
        <dbReference type="ARBA" id="ARBA00023027"/>
    </source>
</evidence>
<reference evidence="10 11" key="1">
    <citation type="journal article" date="2011" name="Appl. Environ. Microbiol.">
        <title>Methanogenic archaea isolated from Taiwan's Chelungpu fault.</title>
        <authorList>
            <person name="Wu S.Y."/>
            <person name="Lai M.C."/>
        </authorList>
    </citation>
    <scope>NUCLEOTIDE SEQUENCE [LARGE SCALE GENOMIC DNA]</scope>
    <source>
        <strain evidence="10 11">St545Mb</strain>
    </source>
</reference>
<sequence length="320" mass="35287">MEHHSPEEKLQNPIKQARITEGMDVDSLVQAMCGCAFGAGKLADAVDIYHEMLAGGSTSFFGLAGAMVPAGMRGIVADLIRDGYIDVLVTTGANMVHEIVESMGLHHYKGCAQCDDIELKHEEINRIYDVYLPEPYFVDFEERMQAIFADMGSEPISIRQMMTHIGNHIDDKDSILRTAADMNVPVFCPAIQDSMIGLQAWLYKQKNPLKVDAFEDMREIIDLCYEAKRPGALLIGGGVPKNYIFQSMLITHQEFEYAIQLTMDTPETGGLSGATLDEARSWGKVSETARSVTVHSDATITLPILVAAARTRLAKEQGQD</sequence>
<comment type="function">
    <text evidence="3 9">Catalyzes the NAD-dependent oxidative cleavage of spermidine and the subsequent transfer of the butylamine moiety of spermidine to the epsilon-amino group of a specific lysine residue of the eIF-5A precursor protein to form the intermediate deoxyhypusine residue.</text>
</comment>
<dbReference type="HAMAP" id="MF_00153">
    <property type="entry name" value="DHS"/>
    <property type="match status" value="1"/>
</dbReference>
<evidence type="ECO:0000256" key="1">
    <source>
        <dbReference type="ARBA" id="ARBA00000952"/>
    </source>
</evidence>
<accession>A0AAE3H9N9</accession>
<dbReference type="Proteomes" id="UP001206983">
    <property type="component" value="Unassembled WGS sequence"/>
</dbReference>
<dbReference type="PANTHER" id="PTHR11703">
    <property type="entry name" value="DEOXYHYPUSINE SYNTHASE"/>
    <property type="match status" value="1"/>
</dbReference>
<comment type="catalytic activity">
    <reaction evidence="1 9">
        <text>[eIF5A protein]-L-lysine + spermidine = [eIF5A protein]-deoxyhypusine + propane-1,3-diamine</text>
        <dbReference type="Rhea" id="RHEA:33299"/>
        <dbReference type="Rhea" id="RHEA-COMP:10143"/>
        <dbReference type="Rhea" id="RHEA-COMP:10144"/>
        <dbReference type="ChEBI" id="CHEBI:29969"/>
        <dbReference type="ChEBI" id="CHEBI:57484"/>
        <dbReference type="ChEBI" id="CHEBI:57834"/>
        <dbReference type="ChEBI" id="CHEBI:82657"/>
        <dbReference type="EC" id="2.5.1.46"/>
    </reaction>
</comment>
<dbReference type="EMBL" id="JTEO01000002">
    <property type="protein sequence ID" value="MCQ6962187.1"/>
    <property type="molecule type" value="Genomic_DNA"/>
</dbReference>
<dbReference type="EC" id="2.5.1.46" evidence="9"/>
<keyword evidence="7 9" id="KW-0520">NAD</keyword>
<dbReference type="GO" id="GO:0005737">
    <property type="term" value="C:cytoplasm"/>
    <property type="evidence" value="ECO:0007669"/>
    <property type="project" value="TreeGrafter"/>
</dbReference>
<organism evidence="10 11">
    <name type="scientific">Methanolobus chelungpuianus</name>
    <dbReference type="NCBI Taxonomy" id="502115"/>
    <lineage>
        <taxon>Archaea</taxon>
        <taxon>Methanobacteriati</taxon>
        <taxon>Methanobacteriota</taxon>
        <taxon>Stenosarchaea group</taxon>
        <taxon>Methanomicrobia</taxon>
        <taxon>Methanosarcinales</taxon>
        <taxon>Methanosarcinaceae</taxon>
        <taxon>Methanolobus</taxon>
    </lineage>
</organism>
<gene>
    <name evidence="9" type="primary">dys</name>
    <name evidence="10" type="ORF">PV02_03385</name>
</gene>
<dbReference type="RefSeq" id="WP_256621957.1">
    <property type="nucleotide sequence ID" value="NZ_JTEO01000002.1"/>
</dbReference>
<protein>
    <recommendedName>
        <fullName evidence="9">Probable deoxyhypusine synthase</fullName>
        <shortName evidence="9">DHS</shortName>
        <ecNumber evidence="9">2.5.1.46</ecNumber>
    </recommendedName>
</protein>
<comment type="caution">
    <text evidence="10">The sequence shown here is derived from an EMBL/GenBank/DDBJ whole genome shotgun (WGS) entry which is preliminary data.</text>
</comment>
<dbReference type="AlphaFoldDB" id="A0AAE3H9N9"/>
<keyword evidence="8 9" id="KW-0386">Hypusine biosynthesis</keyword>
<evidence type="ECO:0000256" key="8">
    <source>
        <dbReference type="ARBA" id="ARBA00023256"/>
    </source>
</evidence>
<dbReference type="PANTHER" id="PTHR11703:SF2">
    <property type="entry name" value="DEOXYHYPUSINE SYNTHASE-LIKE PROTEIN"/>
    <property type="match status" value="1"/>
</dbReference>
<dbReference type="NCBIfam" id="NF002630">
    <property type="entry name" value="PRK02301.1"/>
    <property type="match status" value="1"/>
</dbReference>
<name>A0AAE3H9N9_9EURY</name>
<evidence type="ECO:0000256" key="3">
    <source>
        <dbReference type="ARBA" id="ARBA00002823"/>
    </source>
</evidence>
<dbReference type="InterPro" id="IPR022899">
    <property type="entry name" value="Deoxyhypus_synthase_arc"/>
</dbReference>
<evidence type="ECO:0000256" key="5">
    <source>
        <dbReference type="ARBA" id="ARBA00009892"/>
    </source>
</evidence>
<dbReference type="InterPro" id="IPR029035">
    <property type="entry name" value="DHS-like_NAD/FAD-binding_dom"/>
</dbReference>
<keyword evidence="6 9" id="KW-0808">Transferase</keyword>
<evidence type="ECO:0000256" key="2">
    <source>
        <dbReference type="ARBA" id="ARBA00001911"/>
    </source>
</evidence>
<dbReference type="InterPro" id="IPR036982">
    <property type="entry name" value="Deoxyhypusine_synthase_sf"/>
</dbReference>
<dbReference type="Pfam" id="PF01916">
    <property type="entry name" value="DS"/>
    <property type="match status" value="1"/>
</dbReference>
<evidence type="ECO:0000313" key="11">
    <source>
        <dbReference type="Proteomes" id="UP001206983"/>
    </source>
</evidence>
<dbReference type="InterPro" id="IPR002773">
    <property type="entry name" value="Deoxyhypusine_synthase"/>
</dbReference>
<keyword evidence="11" id="KW-1185">Reference proteome</keyword>